<evidence type="ECO:0000313" key="2">
    <source>
        <dbReference type="Proteomes" id="UP000823641"/>
    </source>
</evidence>
<evidence type="ECO:0000313" key="1">
    <source>
        <dbReference type="EMBL" id="MBO8458842.1"/>
    </source>
</evidence>
<name>A0A9D9HRD6_9BACT</name>
<sequence length="158" mass="17979">MKHIYYIGLLVVASLFFTSCEGPMGPQGPQGPAGESTQWEIINLAAEANSWQRMSQEDGTNAFYMASFDIPELTPFIYDSGLVQCYLEYDQGSSNASQQLLPQVRHYEQVDGENYYLWTETVDYDYMVGNVNIYVTYSDFPDETIAPGAMNFRLVLMW</sequence>
<accession>A0A9D9HRD6</accession>
<organism evidence="1 2">
    <name type="scientific">Candidatus Gallipaludibacter merdavium</name>
    <dbReference type="NCBI Taxonomy" id="2840839"/>
    <lineage>
        <taxon>Bacteria</taxon>
        <taxon>Pseudomonadati</taxon>
        <taxon>Bacteroidota</taxon>
        <taxon>Bacteroidia</taxon>
        <taxon>Bacteroidales</taxon>
        <taxon>Candidatus Gallipaludibacter</taxon>
    </lineage>
</organism>
<gene>
    <name evidence="1" type="ORF">IAA73_00690</name>
</gene>
<comment type="caution">
    <text evidence="1">The sequence shown here is derived from an EMBL/GenBank/DDBJ whole genome shotgun (WGS) entry which is preliminary data.</text>
</comment>
<reference evidence="1" key="1">
    <citation type="submission" date="2020-10" db="EMBL/GenBank/DDBJ databases">
        <authorList>
            <person name="Gilroy R."/>
        </authorList>
    </citation>
    <scope>NUCLEOTIDE SEQUENCE</scope>
    <source>
        <strain evidence="1">G3-3990</strain>
    </source>
</reference>
<dbReference type="AlphaFoldDB" id="A0A9D9HRD6"/>
<protein>
    <submittedName>
        <fullName evidence="1">Uncharacterized protein</fullName>
    </submittedName>
</protein>
<dbReference type="Proteomes" id="UP000823641">
    <property type="component" value="Unassembled WGS sequence"/>
</dbReference>
<dbReference type="EMBL" id="JADIMG010000004">
    <property type="protein sequence ID" value="MBO8458842.1"/>
    <property type="molecule type" value="Genomic_DNA"/>
</dbReference>
<dbReference type="PROSITE" id="PS51257">
    <property type="entry name" value="PROKAR_LIPOPROTEIN"/>
    <property type="match status" value="1"/>
</dbReference>
<reference evidence="1" key="2">
    <citation type="journal article" date="2021" name="PeerJ">
        <title>Extensive microbial diversity within the chicken gut microbiome revealed by metagenomics and culture.</title>
        <authorList>
            <person name="Gilroy R."/>
            <person name="Ravi A."/>
            <person name="Getino M."/>
            <person name="Pursley I."/>
            <person name="Horton D.L."/>
            <person name="Alikhan N.F."/>
            <person name="Baker D."/>
            <person name="Gharbi K."/>
            <person name="Hall N."/>
            <person name="Watson M."/>
            <person name="Adriaenssens E.M."/>
            <person name="Foster-Nyarko E."/>
            <person name="Jarju S."/>
            <person name="Secka A."/>
            <person name="Antonio M."/>
            <person name="Oren A."/>
            <person name="Chaudhuri R.R."/>
            <person name="La Ragione R."/>
            <person name="Hildebrand F."/>
            <person name="Pallen M.J."/>
        </authorList>
    </citation>
    <scope>NUCLEOTIDE SEQUENCE</scope>
    <source>
        <strain evidence="1">G3-3990</strain>
    </source>
</reference>
<proteinExistence type="predicted"/>